<dbReference type="PANTHER" id="PTHR23044">
    <property type="entry name" value="3'-5' EXONUCLEASE ERI1-RELATED"/>
    <property type="match status" value="1"/>
</dbReference>
<feature type="signal peptide" evidence="5">
    <location>
        <begin position="1"/>
        <end position="19"/>
    </location>
</feature>
<dbReference type="GO" id="GO:0000175">
    <property type="term" value="F:3'-5'-RNA exonuclease activity"/>
    <property type="evidence" value="ECO:0007669"/>
    <property type="project" value="InterPro"/>
</dbReference>
<dbReference type="CDD" id="cd06133">
    <property type="entry name" value="ERI-1_3'hExo_like"/>
    <property type="match status" value="1"/>
</dbReference>
<dbReference type="GO" id="GO:0003676">
    <property type="term" value="F:nucleic acid binding"/>
    <property type="evidence" value="ECO:0007669"/>
    <property type="project" value="InterPro"/>
</dbReference>
<dbReference type="Gene3D" id="3.30.420.10">
    <property type="entry name" value="Ribonuclease H-like superfamily/Ribonuclease H"/>
    <property type="match status" value="1"/>
</dbReference>
<dbReference type="Proteomes" id="UP000186817">
    <property type="component" value="Unassembled WGS sequence"/>
</dbReference>
<dbReference type="InterPro" id="IPR047201">
    <property type="entry name" value="ERI-1_3'hExo-like"/>
</dbReference>
<protein>
    <submittedName>
        <fullName evidence="7">ERI1 exoribonuclease 2</fullName>
    </submittedName>
</protein>
<evidence type="ECO:0000313" key="8">
    <source>
        <dbReference type="Proteomes" id="UP000186817"/>
    </source>
</evidence>
<evidence type="ECO:0000256" key="2">
    <source>
        <dbReference type="ARBA" id="ARBA00022801"/>
    </source>
</evidence>
<reference evidence="7 8" key="1">
    <citation type="submission" date="2016-02" db="EMBL/GenBank/DDBJ databases">
        <title>Genome analysis of coral dinoflagellate symbionts highlights evolutionary adaptations to a symbiotic lifestyle.</title>
        <authorList>
            <person name="Aranda M."/>
            <person name="Li Y."/>
            <person name="Liew Y.J."/>
            <person name="Baumgarten S."/>
            <person name="Simakov O."/>
            <person name="Wilson M."/>
            <person name="Piel J."/>
            <person name="Ashoor H."/>
            <person name="Bougouffa S."/>
            <person name="Bajic V.B."/>
            <person name="Ryu T."/>
            <person name="Ravasi T."/>
            <person name="Bayer T."/>
            <person name="Micklem G."/>
            <person name="Kim H."/>
            <person name="Bhak J."/>
            <person name="Lajeunesse T.C."/>
            <person name="Voolstra C.R."/>
        </authorList>
    </citation>
    <scope>NUCLEOTIDE SEQUENCE [LARGE SCALE GENOMIC DNA]</scope>
    <source>
        <strain evidence="7 8">CCMP2467</strain>
    </source>
</reference>
<evidence type="ECO:0000256" key="3">
    <source>
        <dbReference type="ARBA" id="ARBA00022839"/>
    </source>
</evidence>
<dbReference type="InterPro" id="IPR012337">
    <property type="entry name" value="RNaseH-like_sf"/>
</dbReference>
<sequence>MDGFTSAIALLLLFFRILAGSLRLFISTIPCVSCIGVSKEDYRHIRNARQHPEAQMAMDFVVDLCGDEELTEEVPEEWVRRVQEVCPRAPREAVVGSLRETRDESRTINQLLDGLQPVPTKRPRLETAGLGHGGHASTSVPGAKTTEEAPAGKALPGWGPLRAPTARDMKIRRGPGSPLQPPSFEYLVVLDFEWTADNRKAVKPISEITQFPSVLVRLAGRKTAIVDEFNAYVRPTLNPILPQFSIDLTGITQDMVDRSAPLEEVLPQYMEWLKSHGLVSDDGRRQGHWAICTWTDADIGAQLVRELSFKEVPLPSCFDQWVDLKVMFQRHYRREPKGGLQKCVESLGLTFEGRAHDGLIDCRNTAAIVLHMAQGSMLYGAFAFRRATRGLDRDGNVFGSRAHRAAQQSRLKIPKTSQADRGLESVFTALPGHHNGGVPGALAHAARLAEGFRGQSGLKQAQRLEVLDHVC</sequence>
<keyword evidence="2" id="KW-0378">Hydrolase</keyword>
<evidence type="ECO:0000256" key="1">
    <source>
        <dbReference type="ARBA" id="ARBA00022722"/>
    </source>
</evidence>
<feature type="domain" description="Exonuclease" evidence="6">
    <location>
        <begin position="186"/>
        <end position="378"/>
    </location>
</feature>
<keyword evidence="8" id="KW-1185">Reference proteome</keyword>
<dbReference type="SUPFAM" id="SSF53098">
    <property type="entry name" value="Ribonuclease H-like"/>
    <property type="match status" value="1"/>
</dbReference>
<dbReference type="AlphaFoldDB" id="A0A1Q9E1T4"/>
<keyword evidence="5" id="KW-0732">Signal</keyword>
<dbReference type="SMART" id="SM00479">
    <property type="entry name" value="EXOIII"/>
    <property type="match status" value="1"/>
</dbReference>
<accession>A0A1Q9E1T4</accession>
<dbReference type="EMBL" id="LSRX01000293">
    <property type="protein sequence ID" value="OLQ01385.1"/>
    <property type="molecule type" value="Genomic_DNA"/>
</dbReference>
<dbReference type="OrthoDB" id="438618at2759"/>
<evidence type="ECO:0000256" key="4">
    <source>
        <dbReference type="SAM" id="MobiDB-lite"/>
    </source>
</evidence>
<dbReference type="PANTHER" id="PTHR23044:SF61">
    <property type="entry name" value="3'-5' EXORIBONUCLEASE 1-RELATED"/>
    <property type="match status" value="1"/>
</dbReference>
<feature type="chain" id="PRO_5012163874" evidence="5">
    <location>
        <begin position="20"/>
        <end position="471"/>
    </location>
</feature>
<keyword evidence="3" id="KW-0269">Exonuclease</keyword>
<name>A0A1Q9E1T4_SYMMI</name>
<evidence type="ECO:0000313" key="7">
    <source>
        <dbReference type="EMBL" id="OLQ01385.1"/>
    </source>
</evidence>
<dbReference type="Pfam" id="PF00929">
    <property type="entry name" value="RNase_T"/>
    <property type="match status" value="1"/>
</dbReference>
<feature type="region of interest" description="Disordered" evidence="4">
    <location>
        <begin position="116"/>
        <end position="163"/>
    </location>
</feature>
<dbReference type="InterPro" id="IPR013520">
    <property type="entry name" value="Ribonucl_H"/>
</dbReference>
<proteinExistence type="predicted"/>
<dbReference type="Gene3D" id="1.10.8.10">
    <property type="entry name" value="DNA helicase RuvA subunit, C-terminal domain"/>
    <property type="match status" value="1"/>
</dbReference>
<dbReference type="CDD" id="cd14376">
    <property type="entry name" value="CUE_AUP1_AMFR_like"/>
    <property type="match status" value="1"/>
</dbReference>
<keyword evidence="1" id="KW-0540">Nuclease</keyword>
<comment type="caution">
    <text evidence="7">The sequence shown here is derived from an EMBL/GenBank/DDBJ whole genome shotgun (WGS) entry which is preliminary data.</text>
</comment>
<evidence type="ECO:0000259" key="6">
    <source>
        <dbReference type="SMART" id="SM00479"/>
    </source>
</evidence>
<evidence type="ECO:0000256" key="5">
    <source>
        <dbReference type="SAM" id="SignalP"/>
    </source>
</evidence>
<gene>
    <name evidence="7" type="primary">eri2</name>
    <name evidence="7" type="ORF">AK812_SmicGene15862</name>
</gene>
<organism evidence="7 8">
    <name type="scientific">Symbiodinium microadriaticum</name>
    <name type="common">Dinoflagellate</name>
    <name type="synonym">Zooxanthella microadriatica</name>
    <dbReference type="NCBI Taxonomy" id="2951"/>
    <lineage>
        <taxon>Eukaryota</taxon>
        <taxon>Sar</taxon>
        <taxon>Alveolata</taxon>
        <taxon>Dinophyceae</taxon>
        <taxon>Suessiales</taxon>
        <taxon>Symbiodiniaceae</taxon>
        <taxon>Symbiodinium</taxon>
    </lineage>
</organism>
<dbReference type="InterPro" id="IPR036397">
    <property type="entry name" value="RNaseH_sf"/>
</dbReference>
<dbReference type="InterPro" id="IPR051274">
    <property type="entry name" value="3-5_Exoribonuclease"/>
</dbReference>